<accession>A0A855X3V8</accession>
<evidence type="ECO:0000256" key="3">
    <source>
        <dbReference type="SAM" id="SignalP"/>
    </source>
</evidence>
<dbReference type="AlphaFoldDB" id="A0A855X3V8"/>
<feature type="domain" description="Peptidase M16 C-terminal" evidence="5">
    <location>
        <begin position="254"/>
        <end position="429"/>
    </location>
</feature>
<proteinExistence type="inferred from homology"/>
<dbReference type="InterPro" id="IPR011765">
    <property type="entry name" value="Pept_M16_N"/>
</dbReference>
<feature type="domain" description="Peptidase M16 N-terminal" evidence="4">
    <location>
        <begin position="44"/>
        <end position="88"/>
    </location>
</feature>
<evidence type="ECO:0000256" key="1">
    <source>
        <dbReference type="ARBA" id="ARBA00007261"/>
    </source>
</evidence>
<dbReference type="Pfam" id="PF05193">
    <property type="entry name" value="Peptidase_M16_C"/>
    <property type="match status" value="1"/>
</dbReference>
<comment type="caution">
    <text evidence="6">The sequence shown here is derived from an EMBL/GenBank/DDBJ whole genome shotgun (WGS) entry which is preliminary data.</text>
</comment>
<dbReference type="GO" id="GO:0046872">
    <property type="term" value="F:metal ion binding"/>
    <property type="evidence" value="ECO:0007669"/>
    <property type="project" value="InterPro"/>
</dbReference>
<evidence type="ECO:0000259" key="4">
    <source>
        <dbReference type="Pfam" id="PF00675"/>
    </source>
</evidence>
<evidence type="ECO:0000256" key="2">
    <source>
        <dbReference type="RuleBase" id="RU004447"/>
    </source>
</evidence>
<reference evidence="6 7" key="1">
    <citation type="journal article" date="2018" name="ISME J.">
        <title>A methanotrophic archaeon couples anaerobic oxidation of methane to Fe(III) reduction.</title>
        <authorList>
            <person name="Cai C."/>
            <person name="Leu A.O."/>
            <person name="Xie G.J."/>
            <person name="Guo J."/>
            <person name="Feng Y."/>
            <person name="Zhao J.X."/>
            <person name="Tyson G.W."/>
            <person name="Yuan Z."/>
            <person name="Hu S."/>
        </authorList>
    </citation>
    <scope>NUCLEOTIDE SEQUENCE [LARGE SCALE GENOMIC DNA]</scope>
    <source>
        <strain evidence="6">FeB_12</strain>
    </source>
</reference>
<gene>
    <name evidence="6" type="ORF">C3F09_02170</name>
</gene>
<sequence length="510" mass="57250">MVRKKLLAIAAAVTAVILSATQLSAAGIQLDVKKHVLANGMRILVLENHSAPVFSTVVRFNVGAVDERPGITGTSHLLEHMRFKGSKVIGTTNYDAEVPILAQIDSVAHLMKAEQVRLQSPLNSQDSTLYKQYRQQIADLQAQEKKYIIKDEIWRIYLQNGAAGFNASTGNDGTQYIVSLPSNRLELWAFMESDRLQNLVLREFYSERDVVMEERRMSYENSPRGALGEAAAAATYWSTPYNWPVVGWMSDLQNVQREDVEQYYKEHYSVSNAVAVIVGDVKADEVFALCEKYFGPIAAEPLPRPVVTRDARQRGERRIDVEFDASPMGSILWHTPQIGHPDIPALDVASSILSDGRTSRFFKNIRQTRIGQASAGVDAFNRYPGTFNVDIQPFGDHTLQEVEDSVYAEIERMKTTKVSQWEIDKVINQGDAALVRSLDNNMGLAYRLANSETLTGNWRYFVDYQDALKKVTPDDVMRVCNTYLTRENRTVVSLVKPYAQETAQTPGKAN</sequence>
<keyword evidence="3" id="KW-0732">Signal</keyword>
<dbReference type="PANTHER" id="PTHR11851:SF49">
    <property type="entry name" value="MITOCHONDRIAL-PROCESSING PEPTIDASE SUBUNIT ALPHA"/>
    <property type="match status" value="1"/>
</dbReference>
<feature type="chain" id="PRO_5032498243" evidence="3">
    <location>
        <begin position="26"/>
        <end position="510"/>
    </location>
</feature>
<protein>
    <submittedName>
        <fullName evidence="6">Insulinase family protein</fullName>
    </submittedName>
</protein>
<dbReference type="Gene3D" id="3.30.830.10">
    <property type="entry name" value="Metalloenzyme, LuxS/M16 peptidase-like"/>
    <property type="match status" value="3"/>
</dbReference>
<dbReference type="GO" id="GO:0004222">
    <property type="term" value="F:metalloendopeptidase activity"/>
    <property type="evidence" value="ECO:0007669"/>
    <property type="project" value="InterPro"/>
</dbReference>
<dbReference type="InterPro" id="IPR050361">
    <property type="entry name" value="MPP/UQCRC_Complex"/>
</dbReference>
<dbReference type="Proteomes" id="UP000250918">
    <property type="component" value="Unassembled WGS sequence"/>
</dbReference>
<dbReference type="PANTHER" id="PTHR11851">
    <property type="entry name" value="METALLOPROTEASE"/>
    <property type="match status" value="1"/>
</dbReference>
<dbReference type="SUPFAM" id="SSF63411">
    <property type="entry name" value="LuxS/MPP-like metallohydrolase"/>
    <property type="match status" value="2"/>
</dbReference>
<feature type="signal peptide" evidence="3">
    <location>
        <begin position="1"/>
        <end position="25"/>
    </location>
</feature>
<evidence type="ECO:0000313" key="6">
    <source>
        <dbReference type="EMBL" id="PWB75592.1"/>
    </source>
</evidence>
<evidence type="ECO:0000313" key="7">
    <source>
        <dbReference type="Proteomes" id="UP000250918"/>
    </source>
</evidence>
<dbReference type="GO" id="GO:0006508">
    <property type="term" value="P:proteolysis"/>
    <property type="evidence" value="ECO:0007669"/>
    <property type="project" value="InterPro"/>
</dbReference>
<dbReference type="PROSITE" id="PS00143">
    <property type="entry name" value="INSULINASE"/>
    <property type="match status" value="1"/>
</dbReference>
<name>A0A855X3V8_9BACT</name>
<evidence type="ECO:0000259" key="5">
    <source>
        <dbReference type="Pfam" id="PF05193"/>
    </source>
</evidence>
<organism evidence="6 7">
    <name type="scientific">candidate division GN15 bacterium</name>
    <dbReference type="NCBI Taxonomy" id="2072418"/>
    <lineage>
        <taxon>Bacteria</taxon>
        <taxon>candidate division GN15</taxon>
    </lineage>
</organism>
<comment type="similarity">
    <text evidence="1 2">Belongs to the peptidase M16 family.</text>
</comment>
<dbReference type="InterPro" id="IPR001431">
    <property type="entry name" value="Pept_M16_Zn_BS"/>
</dbReference>
<dbReference type="EMBL" id="PQAP01000008">
    <property type="protein sequence ID" value="PWB75592.1"/>
    <property type="molecule type" value="Genomic_DNA"/>
</dbReference>
<dbReference type="Pfam" id="PF00675">
    <property type="entry name" value="Peptidase_M16"/>
    <property type="match status" value="1"/>
</dbReference>
<dbReference type="InterPro" id="IPR011249">
    <property type="entry name" value="Metalloenz_LuxS/M16"/>
</dbReference>
<dbReference type="InterPro" id="IPR007863">
    <property type="entry name" value="Peptidase_M16_C"/>
</dbReference>